<organism evidence="4 5">
    <name type="scientific">Sphingomonas leidyi</name>
    <dbReference type="NCBI Taxonomy" id="68569"/>
    <lineage>
        <taxon>Bacteria</taxon>
        <taxon>Pseudomonadati</taxon>
        <taxon>Pseudomonadota</taxon>
        <taxon>Alphaproteobacteria</taxon>
        <taxon>Sphingomonadales</taxon>
        <taxon>Sphingomonadaceae</taxon>
        <taxon>Sphingomonas</taxon>
    </lineage>
</organism>
<dbReference type="AlphaFoldDB" id="A0A7X5ZU72"/>
<dbReference type="SUPFAM" id="SSF53383">
    <property type="entry name" value="PLP-dependent transferases"/>
    <property type="match status" value="1"/>
</dbReference>
<dbReference type="InterPro" id="IPR015421">
    <property type="entry name" value="PyrdxlP-dep_Trfase_major"/>
</dbReference>
<evidence type="ECO:0000256" key="3">
    <source>
        <dbReference type="RuleBase" id="RU004508"/>
    </source>
</evidence>
<dbReference type="Gene3D" id="3.40.640.10">
    <property type="entry name" value="Type I PLP-dependent aspartate aminotransferase-like (Major domain)"/>
    <property type="match status" value="1"/>
</dbReference>
<name>A0A7X5ZU72_9SPHN</name>
<evidence type="ECO:0000256" key="2">
    <source>
        <dbReference type="ARBA" id="ARBA00037999"/>
    </source>
</evidence>
<accession>A0A7X5ZU72</accession>
<dbReference type="Gene3D" id="3.50.50.60">
    <property type="entry name" value="FAD/NAD(P)-binding domain"/>
    <property type="match status" value="1"/>
</dbReference>
<dbReference type="SUPFAM" id="SSF51905">
    <property type="entry name" value="FAD/NAD(P)-binding domain"/>
    <property type="match status" value="1"/>
</dbReference>
<reference evidence="4 5" key="1">
    <citation type="submission" date="2020-03" db="EMBL/GenBank/DDBJ databases">
        <title>Genomic Encyclopedia of Type Strains, Phase IV (KMG-IV): sequencing the most valuable type-strain genomes for metagenomic binning, comparative biology and taxonomic classification.</title>
        <authorList>
            <person name="Goeker M."/>
        </authorList>
    </citation>
    <scope>NUCLEOTIDE SEQUENCE [LARGE SCALE GENOMIC DNA]</scope>
    <source>
        <strain evidence="4 5">DSM 4733</strain>
    </source>
</reference>
<dbReference type="PANTHER" id="PTHR30244">
    <property type="entry name" value="TRANSAMINASE"/>
    <property type="match status" value="1"/>
</dbReference>
<dbReference type="EMBL" id="JAASQV010000001">
    <property type="protein sequence ID" value="NIJ63776.1"/>
    <property type="molecule type" value="Genomic_DNA"/>
</dbReference>
<dbReference type="InterPro" id="IPR000653">
    <property type="entry name" value="DegT/StrS_aminotransferase"/>
</dbReference>
<dbReference type="InterPro" id="IPR015424">
    <property type="entry name" value="PyrdxlP-dep_Trfase"/>
</dbReference>
<dbReference type="PRINTS" id="PR00368">
    <property type="entry name" value="FADPNR"/>
</dbReference>
<dbReference type="Pfam" id="PF01041">
    <property type="entry name" value="DegT_DnrJ_EryC1"/>
    <property type="match status" value="1"/>
</dbReference>
<proteinExistence type="inferred from homology"/>
<sequence>MHEFPLIAPRPPRLSKLTEALRSIEARGVYSNGGPVVREFESRAVAELFGGQGAALAVNNATIGLILAIRQAAEGRRGKYALIPSFTFAATAHAAIWAGLTPILIDSAPTDWAASAEAEEAMLARHAGEIAVLVPYDTFGTCTDLARYARLSEQHGVGVVVDGAASLGSIDAAGRGFGTGAPFAAVFSMHATKTFATAEGGLIYSADAERIDALRRMHNFGFGLPRSATEPGTNAKLPEVLGLLALAKLDEIDAVAEHRAALDRAYRACLGDAVTLQATSAVRQVAQFMPMLLPRGIDRAAVIAELAGKGIGSGHYFAPHLAQQPYFQRESLLYPTPVADDLAARMLSLPVTDAMTEADVATVCGALHAALRKPHIVVPAPQPRILSTVLVGGGPAGIAFLISASKRGKLRELGAGLAVIERGPSLGAGQLPNYAITSDSTAETFLSAVKDNPEPGIAALIDHPAAREIARYAGKLGVPLHRTGPFLEAMGQRVGAILAESGGRVHTGHEVLDSRRTAAGLWQTRIRDLASGAQHELLSENIVLATGGYQSASDIAAATVAGAQLGEQAGERLMLCDDMLRTGGMERLRARIAHSRAPRIAIIGASTSAIASAVLLLKSDIPFGAESLSLLHREALRPWYPNAEAAHADGFTDFGPDDICPLSGFVYRLAGFRLEARELVLRMLRIGGRTPDPRVRLHRLAGPDSNAARILAEADVIVAALGYRPHALPLLDAAGQRIALAAHAPGRPRLADQLCRVSDAEGQPLPGAYGIGLAAGFVPEGRLGGEKSFKGKANGLWQWQNDVGQLIVDQLLGQAVSLAA</sequence>
<keyword evidence="5" id="KW-1185">Reference proteome</keyword>
<dbReference type="Proteomes" id="UP000564677">
    <property type="component" value="Unassembled WGS sequence"/>
</dbReference>
<dbReference type="GO" id="GO:0030170">
    <property type="term" value="F:pyridoxal phosphate binding"/>
    <property type="evidence" value="ECO:0007669"/>
    <property type="project" value="TreeGrafter"/>
</dbReference>
<dbReference type="GO" id="GO:0000271">
    <property type="term" value="P:polysaccharide biosynthetic process"/>
    <property type="evidence" value="ECO:0007669"/>
    <property type="project" value="TreeGrafter"/>
</dbReference>
<evidence type="ECO:0000256" key="1">
    <source>
        <dbReference type="ARBA" id="ARBA00022898"/>
    </source>
</evidence>
<gene>
    <name evidence="4" type="ORF">FHR20_000707</name>
</gene>
<dbReference type="RefSeq" id="WP_167298236.1">
    <property type="nucleotide sequence ID" value="NZ_JAASQV010000001.1"/>
</dbReference>
<protein>
    <submittedName>
        <fullName evidence="4">dTDP-4-amino-4,6-dideoxygalactose transaminase</fullName>
    </submittedName>
</protein>
<evidence type="ECO:0000313" key="4">
    <source>
        <dbReference type="EMBL" id="NIJ63776.1"/>
    </source>
</evidence>
<comment type="caution">
    <text evidence="4">The sequence shown here is derived from an EMBL/GenBank/DDBJ whole genome shotgun (WGS) entry which is preliminary data.</text>
</comment>
<comment type="similarity">
    <text evidence="2 3">Belongs to the DegT/DnrJ/EryC1 family.</text>
</comment>
<dbReference type="PANTHER" id="PTHR30244:SF9">
    <property type="entry name" value="PROTEIN RV3402C"/>
    <property type="match status" value="1"/>
</dbReference>
<keyword evidence="1 3" id="KW-0663">Pyridoxal phosphate</keyword>
<dbReference type="InterPro" id="IPR036188">
    <property type="entry name" value="FAD/NAD-bd_sf"/>
</dbReference>
<dbReference type="GO" id="GO:0008483">
    <property type="term" value="F:transaminase activity"/>
    <property type="evidence" value="ECO:0007669"/>
    <property type="project" value="TreeGrafter"/>
</dbReference>
<evidence type="ECO:0000313" key="5">
    <source>
        <dbReference type="Proteomes" id="UP000564677"/>
    </source>
</evidence>